<feature type="transmembrane region" description="Helical" evidence="12">
    <location>
        <begin position="32"/>
        <end position="55"/>
    </location>
</feature>
<dbReference type="InterPro" id="IPR005495">
    <property type="entry name" value="LptG/LptF_permease"/>
</dbReference>
<evidence type="ECO:0000256" key="5">
    <source>
        <dbReference type="ARBA" id="ARBA00022448"/>
    </source>
</evidence>
<dbReference type="PATRIC" id="fig|1778263.3.peg.311"/>
<dbReference type="PANTHER" id="PTHR33529">
    <property type="entry name" value="SLR0882 PROTEIN-RELATED"/>
    <property type="match status" value="1"/>
</dbReference>
<dbReference type="AlphaFoldDB" id="A0A143WUF8"/>
<comment type="function">
    <text evidence="1">Part of the ABC transporter complex LptBFG involved in the translocation of lipopolysaccharide (LPS) from the inner membrane to the outer membrane.</text>
</comment>
<name>A0A143WUF8_9ENTR</name>
<dbReference type="InterPro" id="IPR030922">
    <property type="entry name" value="LptF"/>
</dbReference>
<dbReference type="PANTHER" id="PTHR33529:SF7">
    <property type="entry name" value="LIPOPOLYSACCHARIDE EXPORT SYSTEM PERMEASE PROTEIN LPTF"/>
    <property type="match status" value="1"/>
</dbReference>
<dbReference type="GO" id="GO:0043190">
    <property type="term" value="C:ATP-binding cassette (ABC) transporter complex"/>
    <property type="evidence" value="ECO:0007669"/>
    <property type="project" value="InterPro"/>
</dbReference>
<keyword evidence="9 12" id="KW-1133">Transmembrane helix</keyword>
<feature type="transmembrane region" description="Helical" evidence="12">
    <location>
        <begin position="75"/>
        <end position="92"/>
    </location>
</feature>
<dbReference type="STRING" id="1778263.TPER_HE00306"/>
<evidence type="ECO:0000313" key="14">
    <source>
        <dbReference type="Proteomes" id="UP000095477"/>
    </source>
</evidence>
<protein>
    <recommendedName>
        <fullName evidence="4">Lipopolysaccharide export system permease protein LptF</fullName>
    </recommendedName>
</protein>
<keyword evidence="6" id="KW-1003">Cell membrane</keyword>
<comment type="subcellular location">
    <subcellularLocation>
        <location evidence="2">Cell inner membrane</location>
        <topology evidence="2">Multi-pass membrane protein</topology>
    </subcellularLocation>
</comment>
<comment type="subunit">
    <text evidence="11">Component of the lipopolysaccharide transport and assembly complex. The LptBFG transporter is composed of two ATP-binding proteins (LptB) and two transmembrane proteins (LptF and LptG).</text>
</comment>
<dbReference type="KEGG" id="hed:TPER_HE00306"/>
<reference evidence="14" key="1">
    <citation type="submission" date="2016-01" db="EMBL/GenBank/DDBJ databases">
        <authorList>
            <person name="Husnik F."/>
        </authorList>
    </citation>
    <scope>NUCLEOTIDE SEQUENCE [LARGE SCALE GENOMIC DNA]</scope>
</reference>
<accession>A0A143WUF8</accession>
<gene>
    <name evidence="13" type="primary">lptF</name>
    <name evidence="13" type="ORF">TPER_HE00306</name>
</gene>
<feature type="transmembrane region" description="Helical" evidence="12">
    <location>
        <begin position="312"/>
        <end position="332"/>
    </location>
</feature>
<evidence type="ECO:0000256" key="9">
    <source>
        <dbReference type="ARBA" id="ARBA00022989"/>
    </source>
</evidence>
<dbReference type="Proteomes" id="UP000095477">
    <property type="component" value="Chromosome I"/>
</dbReference>
<dbReference type="GO" id="GO:0015920">
    <property type="term" value="P:lipopolysaccharide transport"/>
    <property type="evidence" value="ECO:0007669"/>
    <property type="project" value="TreeGrafter"/>
</dbReference>
<dbReference type="EMBL" id="LN999835">
    <property type="protein sequence ID" value="CUX97232.1"/>
    <property type="molecule type" value="Genomic_DNA"/>
</dbReference>
<keyword evidence="14" id="KW-1185">Reference proteome</keyword>
<feature type="transmembrane region" description="Helical" evidence="12">
    <location>
        <begin position="282"/>
        <end position="300"/>
    </location>
</feature>
<evidence type="ECO:0000256" key="1">
    <source>
        <dbReference type="ARBA" id="ARBA00002265"/>
    </source>
</evidence>
<dbReference type="NCBIfam" id="TIGR04407">
    <property type="entry name" value="LptF_YjgP"/>
    <property type="match status" value="1"/>
</dbReference>
<evidence type="ECO:0000256" key="8">
    <source>
        <dbReference type="ARBA" id="ARBA00022692"/>
    </source>
</evidence>
<evidence type="ECO:0000256" key="10">
    <source>
        <dbReference type="ARBA" id="ARBA00023136"/>
    </source>
</evidence>
<sequence>MMVDFFVAKQVVIGNNVIITKYLVWEIFKNQLAILFVLFLIFFCQKLVRILGASVDGDIPINLMVSLLWLGMPEMAQLILPLSLFMGLLMTLSRMYTENEITVMYACGLGKNVLIRATLILSIITALLAAVNVIWISPWSSRHQNQVISEAHANPNIAVLIERQFKPLENGNLVLFIGKIKEKIFEHVFLAQLNHSGKMRPSVVMADRGHIIHRPDGSQLIILDKGTRYEGTALLRDFRITHFNQYKTIIGHRTVTADRIKAEQMNMHQLWQSSDTEARAELHWRITLVISVLIMAMISFPLSSVNPRKRRVLNMLPAMMLYLIFFLLQTSMHSNGARGKHDPMLWIWLTNTVYLVLALVINLWDSLPARRLRRRLWYVKGTV</sequence>
<keyword evidence="10 12" id="KW-0472">Membrane</keyword>
<keyword evidence="7" id="KW-0997">Cell inner membrane</keyword>
<evidence type="ECO:0000313" key="13">
    <source>
        <dbReference type="EMBL" id="CUX97232.1"/>
    </source>
</evidence>
<evidence type="ECO:0000256" key="6">
    <source>
        <dbReference type="ARBA" id="ARBA00022475"/>
    </source>
</evidence>
<comment type="similarity">
    <text evidence="3">Belongs to the LptF/LptG family.</text>
</comment>
<proteinExistence type="inferred from homology"/>
<evidence type="ECO:0000256" key="3">
    <source>
        <dbReference type="ARBA" id="ARBA00007725"/>
    </source>
</evidence>
<feature type="transmembrane region" description="Helical" evidence="12">
    <location>
        <begin position="113"/>
        <end position="136"/>
    </location>
</feature>
<evidence type="ECO:0000256" key="12">
    <source>
        <dbReference type="SAM" id="Phobius"/>
    </source>
</evidence>
<dbReference type="Pfam" id="PF03739">
    <property type="entry name" value="LptF_LptG"/>
    <property type="match status" value="1"/>
</dbReference>
<dbReference type="GO" id="GO:0055085">
    <property type="term" value="P:transmembrane transport"/>
    <property type="evidence" value="ECO:0007669"/>
    <property type="project" value="InterPro"/>
</dbReference>
<evidence type="ECO:0000256" key="2">
    <source>
        <dbReference type="ARBA" id="ARBA00004429"/>
    </source>
</evidence>
<evidence type="ECO:0000256" key="7">
    <source>
        <dbReference type="ARBA" id="ARBA00022519"/>
    </source>
</evidence>
<keyword evidence="5" id="KW-0813">Transport</keyword>
<organism evidence="13 14">
    <name type="scientific">Candidatus Hoaglandella endobia</name>
    <dbReference type="NCBI Taxonomy" id="1778263"/>
    <lineage>
        <taxon>Bacteria</taxon>
        <taxon>Pseudomonadati</taxon>
        <taxon>Pseudomonadota</taxon>
        <taxon>Gammaproteobacteria</taxon>
        <taxon>Enterobacterales</taxon>
        <taxon>Enterobacteriaceae</taxon>
        <taxon>Candidatus Hoaglandella</taxon>
    </lineage>
</organism>
<evidence type="ECO:0000256" key="11">
    <source>
        <dbReference type="ARBA" id="ARBA00026081"/>
    </source>
</evidence>
<evidence type="ECO:0000256" key="4">
    <source>
        <dbReference type="ARBA" id="ARBA00014213"/>
    </source>
</evidence>
<feature type="transmembrane region" description="Helical" evidence="12">
    <location>
        <begin position="344"/>
        <end position="364"/>
    </location>
</feature>
<keyword evidence="8 12" id="KW-0812">Transmembrane</keyword>